<keyword evidence="3" id="KW-1185">Reference proteome</keyword>
<dbReference type="AlphaFoldDB" id="A0A852UQJ9"/>
<accession>A0A852UQJ9</accession>
<proteinExistence type="predicted"/>
<name>A0A852UQJ9_9ACTN</name>
<comment type="caution">
    <text evidence="2">The sequence shown here is derived from an EMBL/GenBank/DDBJ whole genome shotgun (WGS) entry which is preliminary data.</text>
</comment>
<protein>
    <submittedName>
        <fullName evidence="2">Uncharacterized protein</fullName>
    </submittedName>
</protein>
<organism evidence="2 3">
    <name type="scientific">Streptosporangium sandarakinum</name>
    <dbReference type="NCBI Taxonomy" id="1260955"/>
    <lineage>
        <taxon>Bacteria</taxon>
        <taxon>Bacillati</taxon>
        <taxon>Actinomycetota</taxon>
        <taxon>Actinomycetes</taxon>
        <taxon>Streptosporangiales</taxon>
        <taxon>Streptosporangiaceae</taxon>
        <taxon>Streptosporangium</taxon>
    </lineage>
</organism>
<sequence length="214" mass="23539">MIAAAVAVPVGFVAVLVQEGLLVEGDAEPFSVRLNAFCALRSFLPARRSKRGLSTFRPSEPTAKYANPRSIPTSFSEPGKDSSFVSTTKEAKYRSAASLTTVTEDGSDGRFRDQRTDTSPIFGRRSFPPAVTANRALRVNRIACRLFFFERNRGGATLAPLRLPVIESKEFRYAAFRSASACCSTTEETWLSQERSGAFFALVMTRLERSASEM</sequence>
<evidence type="ECO:0000256" key="1">
    <source>
        <dbReference type="SAM" id="MobiDB-lite"/>
    </source>
</evidence>
<dbReference type="EMBL" id="JACCCO010000001">
    <property type="protein sequence ID" value="NYF37908.1"/>
    <property type="molecule type" value="Genomic_DNA"/>
</dbReference>
<feature type="region of interest" description="Disordered" evidence="1">
    <location>
        <begin position="52"/>
        <end position="83"/>
    </location>
</feature>
<dbReference type="Proteomes" id="UP000576393">
    <property type="component" value="Unassembled WGS sequence"/>
</dbReference>
<evidence type="ECO:0000313" key="2">
    <source>
        <dbReference type="EMBL" id="NYF37908.1"/>
    </source>
</evidence>
<feature type="region of interest" description="Disordered" evidence="1">
    <location>
        <begin position="96"/>
        <end position="115"/>
    </location>
</feature>
<evidence type="ECO:0000313" key="3">
    <source>
        <dbReference type="Proteomes" id="UP000576393"/>
    </source>
</evidence>
<gene>
    <name evidence="2" type="ORF">HDA43_000067</name>
</gene>
<reference evidence="2 3" key="1">
    <citation type="submission" date="2020-07" db="EMBL/GenBank/DDBJ databases">
        <title>Sequencing the genomes of 1000 actinobacteria strains.</title>
        <authorList>
            <person name="Klenk H.-P."/>
        </authorList>
    </citation>
    <scope>NUCLEOTIDE SEQUENCE [LARGE SCALE GENOMIC DNA]</scope>
    <source>
        <strain evidence="2 3">DSM 45763</strain>
    </source>
</reference>